<evidence type="ECO:0000313" key="2">
    <source>
        <dbReference type="Proteomes" id="UP001162992"/>
    </source>
</evidence>
<dbReference type="EMBL" id="CM055111">
    <property type="protein sequence ID" value="KAJ7519388.1"/>
    <property type="molecule type" value="Genomic_DNA"/>
</dbReference>
<keyword evidence="2" id="KW-1185">Reference proteome</keyword>
<reference evidence="2" key="1">
    <citation type="journal article" date="2024" name="Proc. Natl. Acad. Sci. U.S.A.">
        <title>Extraordinary preservation of gene collinearity over three hundred million years revealed in homosporous lycophytes.</title>
        <authorList>
            <person name="Li C."/>
            <person name="Wickell D."/>
            <person name="Kuo L.Y."/>
            <person name="Chen X."/>
            <person name="Nie B."/>
            <person name="Liao X."/>
            <person name="Peng D."/>
            <person name="Ji J."/>
            <person name="Jenkins J."/>
            <person name="Williams M."/>
            <person name="Shu S."/>
            <person name="Plott C."/>
            <person name="Barry K."/>
            <person name="Rajasekar S."/>
            <person name="Grimwood J."/>
            <person name="Han X."/>
            <person name="Sun S."/>
            <person name="Hou Z."/>
            <person name="He W."/>
            <person name="Dai G."/>
            <person name="Sun C."/>
            <person name="Schmutz J."/>
            <person name="Leebens-Mack J.H."/>
            <person name="Li F.W."/>
            <person name="Wang L."/>
        </authorList>
    </citation>
    <scope>NUCLEOTIDE SEQUENCE [LARGE SCALE GENOMIC DNA]</scope>
    <source>
        <strain evidence="2">cv. PW_Plant_1</strain>
    </source>
</reference>
<evidence type="ECO:0000313" key="1">
    <source>
        <dbReference type="EMBL" id="KAJ7519388.1"/>
    </source>
</evidence>
<protein>
    <submittedName>
        <fullName evidence="1">Uncharacterized protein</fullName>
    </submittedName>
</protein>
<proteinExistence type="predicted"/>
<organism evidence="1 2">
    <name type="scientific">Diphasiastrum complanatum</name>
    <name type="common">Issler's clubmoss</name>
    <name type="synonym">Lycopodium complanatum</name>
    <dbReference type="NCBI Taxonomy" id="34168"/>
    <lineage>
        <taxon>Eukaryota</taxon>
        <taxon>Viridiplantae</taxon>
        <taxon>Streptophyta</taxon>
        <taxon>Embryophyta</taxon>
        <taxon>Tracheophyta</taxon>
        <taxon>Lycopodiopsida</taxon>
        <taxon>Lycopodiales</taxon>
        <taxon>Lycopodiaceae</taxon>
        <taxon>Lycopodioideae</taxon>
        <taxon>Diphasiastrum</taxon>
    </lineage>
</organism>
<comment type="caution">
    <text evidence="1">The sequence shown here is derived from an EMBL/GenBank/DDBJ whole genome shotgun (WGS) entry which is preliminary data.</text>
</comment>
<sequence>MAMAMAMAMASTFATGSLASLLTTRRVVPSITPSSSFLPNFPHRTSSFNTVRRLRKRGRLPCVRALDVDQDTLLAIGVGLAGLAVGIGIPVFYEMQVKASQTRENDQPCFPCKGTGSQTCRFCLGAGNITLELTAGGEKEISKCINCEGAGSITCTTCQGSGIQPRYLDRREFKDDD</sequence>
<accession>A0ACC2AP53</accession>
<name>A0ACC2AP53_DIPCM</name>
<gene>
    <name evidence="1" type="ORF">O6H91_20G036300</name>
</gene>
<dbReference type="Proteomes" id="UP001162992">
    <property type="component" value="Chromosome 20"/>
</dbReference>